<dbReference type="InterPro" id="IPR001750">
    <property type="entry name" value="ND/Mrp_TM"/>
</dbReference>
<evidence type="ECO:0000256" key="15">
    <source>
        <dbReference type="ARBA" id="ARBA00023128"/>
    </source>
</evidence>
<evidence type="ECO:0000256" key="19">
    <source>
        <dbReference type="SAM" id="SignalP"/>
    </source>
</evidence>
<feature type="transmembrane region" description="Helical" evidence="18">
    <location>
        <begin position="241"/>
        <end position="263"/>
    </location>
</feature>
<comment type="subcellular location">
    <subcellularLocation>
        <location evidence="2 18">Mitochondrion inner membrane</location>
        <topology evidence="2 18">Multi-pass membrane protein</topology>
    </subcellularLocation>
</comment>
<dbReference type="GO" id="GO:0005743">
    <property type="term" value="C:mitochondrial inner membrane"/>
    <property type="evidence" value="ECO:0007669"/>
    <property type="project" value="UniProtKB-SubCell"/>
</dbReference>
<name>Q4G305_JAPSO</name>
<evidence type="ECO:0000256" key="6">
    <source>
        <dbReference type="ARBA" id="ARBA00022448"/>
    </source>
</evidence>
<feature type="transmembrane region" description="Helical" evidence="18">
    <location>
        <begin position="94"/>
        <end position="115"/>
    </location>
</feature>
<feature type="transmembrane region" description="Helical" evidence="18">
    <location>
        <begin position="306"/>
        <end position="333"/>
    </location>
</feature>
<feature type="transmembrane region" description="Helical" evidence="18">
    <location>
        <begin position="269"/>
        <end position="286"/>
    </location>
</feature>
<evidence type="ECO:0000256" key="13">
    <source>
        <dbReference type="ARBA" id="ARBA00023027"/>
    </source>
</evidence>
<dbReference type="PANTHER" id="PTHR46552:SF1">
    <property type="entry name" value="NADH-UBIQUINONE OXIDOREDUCTASE CHAIN 2"/>
    <property type="match status" value="1"/>
</dbReference>
<proteinExistence type="inferred from homology"/>
<dbReference type="AlphaFoldDB" id="Q4G305"/>
<dbReference type="EMBL" id="AY771989">
    <property type="protein sequence ID" value="AAV33411.1"/>
    <property type="molecule type" value="Genomic_DNA"/>
</dbReference>
<organism evidence="21">
    <name type="scientific">Japyx solifugus</name>
    <dbReference type="NCBI Taxonomy" id="296598"/>
    <lineage>
        <taxon>Eukaryota</taxon>
        <taxon>Metazoa</taxon>
        <taxon>Ecdysozoa</taxon>
        <taxon>Arthropoda</taxon>
        <taxon>Hexapoda</taxon>
        <taxon>Diplura</taxon>
        <taxon>Dicellurata</taxon>
        <taxon>Japygoidea</taxon>
        <taxon>Japygidae</taxon>
        <taxon>Japyginae</taxon>
        <taxon>Japyx</taxon>
    </lineage>
</organism>
<gene>
    <name evidence="21" type="primary">nad2</name>
</gene>
<feature type="transmembrane region" description="Helical" evidence="18">
    <location>
        <begin position="135"/>
        <end position="159"/>
    </location>
</feature>
<keyword evidence="6" id="KW-0813">Transport</keyword>
<keyword evidence="19" id="KW-0732">Signal</keyword>
<evidence type="ECO:0000256" key="11">
    <source>
        <dbReference type="ARBA" id="ARBA00022982"/>
    </source>
</evidence>
<feature type="transmembrane region" description="Helical" evidence="18">
    <location>
        <begin position="193"/>
        <end position="212"/>
    </location>
</feature>
<keyword evidence="7 18" id="KW-0679">Respiratory chain</keyword>
<comment type="function">
    <text evidence="1">Core subunit of the mitochondrial membrane respiratory chain NADH dehydrogenase (Complex I) that is believed to belong to the minimal assembly required for catalysis. Complex I functions in the transfer of electrons from NADH to the respiratory chain. The immediate electron acceptor for the enzyme is believed to be ubiquinone.</text>
</comment>
<feature type="chain" id="PRO_5004238904" description="NADH-ubiquinone oxidoreductase chain 2" evidence="19">
    <location>
        <begin position="18"/>
        <end position="335"/>
    </location>
</feature>
<protein>
    <recommendedName>
        <fullName evidence="5 18">NADH-ubiquinone oxidoreductase chain 2</fullName>
        <ecNumber evidence="4 18">7.1.1.2</ecNumber>
    </recommendedName>
</protein>
<feature type="domain" description="NADH:quinone oxidoreductase/Mrp antiporter transmembrane" evidence="20">
    <location>
        <begin position="25"/>
        <end position="280"/>
    </location>
</feature>
<dbReference type="PRINTS" id="PR01436">
    <property type="entry name" value="NADHDHGNASE2"/>
</dbReference>
<evidence type="ECO:0000256" key="2">
    <source>
        <dbReference type="ARBA" id="ARBA00004448"/>
    </source>
</evidence>
<dbReference type="InterPro" id="IPR003917">
    <property type="entry name" value="NADH_UbQ_OxRdtase_chain2"/>
</dbReference>
<keyword evidence="16 18" id="KW-0472">Membrane</keyword>
<dbReference type="PANTHER" id="PTHR46552">
    <property type="entry name" value="NADH-UBIQUINONE OXIDOREDUCTASE CHAIN 2"/>
    <property type="match status" value="1"/>
</dbReference>
<evidence type="ECO:0000256" key="14">
    <source>
        <dbReference type="ARBA" id="ARBA00023075"/>
    </source>
</evidence>
<evidence type="ECO:0000256" key="5">
    <source>
        <dbReference type="ARBA" id="ARBA00021008"/>
    </source>
</evidence>
<evidence type="ECO:0000256" key="12">
    <source>
        <dbReference type="ARBA" id="ARBA00022989"/>
    </source>
</evidence>
<keyword evidence="10 18" id="KW-1278">Translocase</keyword>
<keyword evidence="15 18" id="KW-0496">Mitochondrion</keyword>
<evidence type="ECO:0000256" key="17">
    <source>
        <dbReference type="ARBA" id="ARBA00049551"/>
    </source>
</evidence>
<evidence type="ECO:0000256" key="18">
    <source>
        <dbReference type="RuleBase" id="RU003403"/>
    </source>
</evidence>
<evidence type="ECO:0000256" key="7">
    <source>
        <dbReference type="ARBA" id="ARBA00022660"/>
    </source>
</evidence>
<dbReference type="GO" id="GO:0006120">
    <property type="term" value="P:mitochondrial electron transport, NADH to ubiquinone"/>
    <property type="evidence" value="ECO:0007669"/>
    <property type="project" value="InterPro"/>
</dbReference>
<evidence type="ECO:0000256" key="9">
    <source>
        <dbReference type="ARBA" id="ARBA00022792"/>
    </source>
</evidence>
<sequence>MLFKPSTLLFLATLTCGTFMCVSSPTWMGAWMGLEINMLSFIPLITEQSNQRATESSLKYFIVQVLGSVIIITTALLTIHTMSNTYAWVLKSPLILAILLKMGAAPTHFWFPGVMEGMSWNNCMILMTWQKLAPLMLLSYMNSSLLTSLSAISSSLIGGIGGLNQSLLRKLMGYSSIGHMGWMIASMESSESFWLTYIVVYSILSITVANSFKKTQSFHIAQFYQTLNSNIPQKYIMSTNLLSLGGLPPFLGFLPKWMAISIVMTNSPITAIMLIIGALINLYYYLRITFTAFITTHFNQKWTTNIMTSINLTTESMMAIVSITGMLMIPVIWPS</sequence>
<keyword evidence="8 18" id="KW-0812">Transmembrane</keyword>
<dbReference type="GO" id="GO:0008137">
    <property type="term" value="F:NADH dehydrogenase (ubiquinone) activity"/>
    <property type="evidence" value="ECO:0007669"/>
    <property type="project" value="UniProtKB-EC"/>
</dbReference>
<feature type="transmembrane region" description="Helical" evidence="18">
    <location>
        <begin position="60"/>
        <end position="82"/>
    </location>
</feature>
<evidence type="ECO:0000259" key="20">
    <source>
        <dbReference type="Pfam" id="PF00361"/>
    </source>
</evidence>
<evidence type="ECO:0000256" key="10">
    <source>
        <dbReference type="ARBA" id="ARBA00022967"/>
    </source>
</evidence>
<keyword evidence="12 18" id="KW-1133">Transmembrane helix</keyword>
<dbReference type="Pfam" id="PF00361">
    <property type="entry name" value="Proton_antipo_M"/>
    <property type="match status" value="1"/>
</dbReference>
<keyword evidence="11 18" id="KW-0249">Electron transport</keyword>
<evidence type="ECO:0000256" key="1">
    <source>
        <dbReference type="ARBA" id="ARBA00003257"/>
    </source>
</evidence>
<keyword evidence="9 18" id="KW-0999">Mitochondrion inner membrane</keyword>
<evidence type="ECO:0000256" key="16">
    <source>
        <dbReference type="ARBA" id="ARBA00023136"/>
    </source>
</evidence>
<comment type="similarity">
    <text evidence="3 18">Belongs to the complex I subunit 2 family.</text>
</comment>
<dbReference type="InterPro" id="IPR050175">
    <property type="entry name" value="Complex_I_Subunit_2"/>
</dbReference>
<feature type="signal peptide" evidence="19">
    <location>
        <begin position="1"/>
        <end position="17"/>
    </location>
</feature>
<evidence type="ECO:0000256" key="3">
    <source>
        <dbReference type="ARBA" id="ARBA00007012"/>
    </source>
</evidence>
<keyword evidence="13 18" id="KW-0520">NAD</keyword>
<evidence type="ECO:0000256" key="4">
    <source>
        <dbReference type="ARBA" id="ARBA00012944"/>
    </source>
</evidence>
<keyword evidence="14 18" id="KW-0830">Ubiquinone</keyword>
<dbReference type="EC" id="7.1.1.2" evidence="4 18"/>
<comment type="function">
    <text evidence="18">Core subunit of the mitochondrial membrane respiratory chain NADH dehydrogenase (Complex I) which catalyzes electron transfer from NADH through the respiratory chain, using ubiquinone as an electron acceptor. Essential for the catalytic activity and assembly of complex I.</text>
</comment>
<comment type="catalytic activity">
    <reaction evidence="17 18">
        <text>a ubiquinone + NADH + 5 H(+)(in) = a ubiquinol + NAD(+) + 4 H(+)(out)</text>
        <dbReference type="Rhea" id="RHEA:29091"/>
        <dbReference type="Rhea" id="RHEA-COMP:9565"/>
        <dbReference type="Rhea" id="RHEA-COMP:9566"/>
        <dbReference type="ChEBI" id="CHEBI:15378"/>
        <dbReference type="ChEBI" id="CHEBI:16389"/>
        <dbReference type="ChEBI" id="CHEBI:17976"/>
        <dbReference type="ChEBI" id="CHEBI:57540"/>
        <dbReference type="ChEBI" id="CHEBI:57945"/>
        <dbReference type="EC" id="7.1.1.2"/>
    </reaction>
</comment>
<evidence type="ECO:0000313" key="21">
    <source>
        <dbReference type="EMBL" id="AAV33411.1"/>
    </source>
</evidence>
<reference evidence="21" key="1">
    <citation type="journal article" date="2005" name="Crustac. Issues">
        <title>Relationships between hexapods and crustaceans based on four mitochondrial genes.</title>
        <authorList>
            <person name="Carapelli A."/>
            <person name="Nardi F."/>
            <person name="Dallai R."/>
            <person name="Boore J.L."/>
            <person name="Lio P."/>
            <person name="Frati F."/>
        </authorList>
    </citation>
    <scope>NUCLEOTIDE SEQUENCE</scope>
</reference>
<geneLocation type="mitochondrion" evidence="21"/>
<evidence type="ECO:0000256" key="8">
    <source>
        <dbReference type="ARBA" id="ARBA00022692"/>
    </source>
</evidence>
<accession>Q4G305</accession>